<comment type="similarity">
    <text evidence="1">Belongs to the acetyltransferase family. GNAT subfamily.</text>
</comment>
<gene>
    <name evidence="5" type="ORF">HYPSUDRAFT_46140</name>
</gene>
<dbReference type="Gene3D" id="3.40.630.30">
    <property type="match status" value="1"/>
</dbReference>
<sequence length="204" mass="22947">MLSEELRTLTASEPLSLQEEYEMQGKWQFDDDKLTFIILSRNLDENVPVSLPEALGELLPTDERLACLPMIGDVNIFVYGVPPSNSENKPQEIQEDAELEDEFYAEVEIMIAESAFRRKGLALEALKLMLGYATAQPEAFSAGSALPHPHSFSKSPLKIPPGSLVTKITDTNTASIRLFEKLGFEITKRVEVFHEVEMRFKQTI</sequence>
<dbReference type="InterPro" id="IPR000182">
    <property type="entry name" value="GNAT_dom"/>
</dbReference>
<dbReference type="InterPro" id="IPR016181">
    <property type="entry name" value="Acyl_CoA_acyltransferase"/>
</dbReference>
<reference evidence="6" key="1">
    <citation type="submission" date="2014-04" db="EMBL/GenBank/DDBJ databases">
        <title>Evolutionary Origins and Diversification of the Mycorrhizal Mutualists.</title>
        <authorList>
            <consortium name="DOE Joint Genome Institute"/>
            <consortium name="Mycorrhizal Genomics Consortium"/>
            <person name="Kohler A."/>
            <person name="Kuo A."/>
            <person name="Nagy L.G."/>
            <person name="Floudas D."/>
            <person name="Copeland A."/>
            <person name="Barry K.W."/>
            <person name="Cichocki N."/>
            <person name="Veneault-Fourrey C."/>
            <person name="LaButti K."/>
            <person name="Lindquist E.A."/>
            <person name="Lipzen A."/>
            <person name="Lundell T."/>
            <person name="Morin E."/>
            <person name="Murat C."/>
            <person name="Riley R."/>
            <person name="Ohm R."/>
            <person name="Sun H."/>
            <person name="Tunlid A."/>
            <person name="Henrissat B."/>
            <person name="Grigoriev I.V."/>
            <person name="Hibbett D.S."/>
            <person name="Martin F."/>
        </authorList>
    </citation>
    <scope>NUCLEOTIDE SEQUENCE [LARGE SCALE GENOMIC DNA]</scope>
    <source>
        <strain evidence="6">FD-334 SS-4</strain>
    </source>
</reference>
<evidence type="ECO:0000313" key="5">
    <source>
        <dbReference type="EMBL" id="KJA17662.1"/>
    </source>
</evidence>
<dbReference type="EMBL" id="KN817600">
    <property type="protein sequence ID" value="KJA17662.1"/>
    <property type="molecule type" value="Genomic_DNA"/>
</dbReference>
<evidence type="ECO:0000313" key="6">
    <source>
        <dbReference type="Proteomes" id="UP000054270"/>
    </source>
</evidence>
<dbReference type="AlphaFoldDB" id="A0A0D2KSN4"/>
<organism evidence="5 6">
    <name type="scientific">Hypholoma sublateritium (strain FD-334 SS-4)</name>
    <dbReference type="NCBI Taxonomy" id="945553"/>
    <lineage>
        <taxon>Eukaryota</taxon>
        <taxon>Fungi</taxon>
        <taxon>Dikarya</taxon>
        <taxon>Basidiomycota</taxon>
        <taxon>Agaricomycotina</taxon>
        <taxon>Agaricomycetes</taxon>
        <taxon>Agaricomycetidae</taxon>
        <taxon>Agaricales</taxon>
        <taxon>Agaricineae</taxon>
        <taxon>Strophariaceae</taxon>
        <taxon>Hypholoma</taxon>
    </lineage>
</organism>
<keyword evidence="3" id="KW-0012">Acyltransferase</keyword>
<keyword evidence="2" id="KW-0808">Transferase</keyword>
<evidence type="ECO:0000256" key="2">
    <source>
        <dbReference type="ARBA" id="ARBA00022679"/>
    </source>
</evidence>
<dbReference type="InterPro" id="IPR039135">
    <property type="entry name" value="NAT9-like"/>
</dbReference>
<evidence type="ECO:0000256" key="1">
    <source>
        <dbReference type="ARBA" id="ARBA00009342"/>
    </source>
</evidence>
<dbReference type="OrthoDB" id="5043642at2759"/>
<dbReference type="GO" id="GO:0008080">
    <property type="term" value="F:N-acetyltransferase activity"/>
    <property type="evidence" value="ECO:0007669"/>
    <property type="project" value="InterPro"/>
</dbReference>
<keyword evidence="6" id="KW-1185">Reference proteome</keyword>
<dbReference type="PANTHER" id="PTHR13256:SF16">
    <property type="entry name" value="ALPHA_BETA-TUBULIN-N-ACETYLTRANSFERASE 9"/>
    <property type="match status" value="1"/>
</dbReference>
<protein>
    <recommendedName>
        <fullName evidence="4">N-acetyltransferase domain-containing protein</fullName>
    </recommendedName>
</protein>
<dbReference type="SUPFAM" id="SSF55729">
    <property type="entry name" value="Acyl-CoA N-acyltransferases (Nat)"/>
    <property type="match status" value="1"/>
</dbReference>
<feature type="domain" description="N-acetyltransferase" evidence="4">
    <location>
        <begin position="99"/>
        <end position="185"/>
    </location>
</feature>
<dbReference type="PANTHER" id="PTHR13256">
    <property type="entry name" value="N-ACETYLTRANSFERASE 9"/>
    <property type="match status" value="1"/>
</dbReference>
<evidence type="ECO:0000256" key="3">
    <source>
        <dbReference type="ARBA" id="ARBA00023315"/>
    </source>
</evidence>
<accession>A0A0D2KSN4</accession>
<name>A0A0D2KSN4_HYPSF</name>
<dbReference type="Pfam" id="PF13302">
    <property type="entry name" value="Acetyltransf_3"/>
    <property type="match status" value="1"/>
</dbReference>
<proteinExistence type="inferred from homology"/>
<evidence type="ECO:0000259" key="4">
    <source>
        <dbReference type="Pfam" id="PF13302"/>
    </source>
</evidence>
<dbReference type="Proteomes" id="UP000054270">
    <property type="component" value="Unassembled WGS sequence"/>
</dbReference>
<dbReference type="OMA" id="WHVPRYH"/>